<sequence length="211" mass="23469">MAPPPLIGDSNGQYRVHIVGNSGALSSTTGKRLAVLLGVPFIALDTLFWKPGWQESTTDEMRAKLARALADAPHGWVVDGNYPRRVGSLVDAASTDIIWLDPPLALYLPRLVLRTVRLFGLGEPCSPGCNESLSSVFFSRESIVWWCITNHRPCRARQRARMAQIGVGVGSDVAARKMRRIGGWGGELRAWLDDVNRMLHRRYADMWSIIF</sequence>
<dbReference type="EMBL" id="JARJCW010000126">
    <property type="protein sequence ID" value="KAJ7191936.1"/>
    <property type="molecule type" value="Genomic_DNA"/>
</dbReference>
<proteinExistence type="predicted"/>
<dbReference type="SUPFAM" id="SSF52540">
    <property type="entry name" value="P-loop containing nucleoside triphosphate hydrolases"/>
    <property type="match status" value="1"/>
</dbReference>
<reference evidence="1" key="1">
    <citation type="submission" date="2023-03" db="EMBL/GenBank/DDBJ databases">
        <title>Massive genome expansion in bonnet fungi (Mycena s.s.) driven by repeated elements and novel gene families across ecological guilds.</title>
        <authorList>
            <consortium name="Lawrence Berkeley National Laboratory"/>
            <person name="Harder C.B."/>
            <person name="Miyauchi S."/>
            <person name="Viragh M."/>
            <person name="Kuo A."/>
            <person name="Thoen E."/>
            <person name="Andreopoulos B."/>
            <person name="Lu D."/>
            <person name="Skrede I."/>
            <person name="Drula E."/>
            <person name="Henrissat B."/>
            <person name="Morin E."/>
            <person name="Kohler A."/>
            <person name="Barry K."/>
            <person name="LaButti K."/>
            <person name="Morin E."/>
            <person name="Salamov A."/>
            <person name="Lipzen A."/>
            <person name="Mereny Z."/>
            <person name="Hegedus B."/>
            <person name="Baldrian P."/>
            <person name="Stursova M."/>
            <person name="Weitz H."/>
            <person name="Taylor A."/>
            <person name="Grigoriev I.V."/>
            <person name="Nagy L.G."/>
            <person name="Martin F."/>
            <person name="Kauserud H."/>
        </authorList>
    </citation>
    <scope>NUCLEOTIDE SEQUENCE</scope>
    <source>
        <strain evidence="1">9144</strain>
    </source>
</reference>
<dbReference type="InterPro" id="IPR027417">
    <property type="entry name" value="P-loop_NTPase"/>
</dbReference>
<protein>
    <recommendedName>
        <fullName evidence="3">Adenylate kinase</fullName>
    </recommendedName>
</protein>
<accession>A0AAD6UPT6</accession>
<dbReference type="PANTHER" id="PTHR37816:SF1">
    <property type="entry name" value="TOXIN"/>
    <property type="match status" value="1"/>
</dbReference>
<dbReference type="AlphaFoldDB" id="A0AAD6UPT6"/>
<organism evidence="1 2">
    <name type="scientific">Mycena pura</name>
    <dbReference type="NCBI Taxonomy" id="153505"/>
    <lineage>
        <taxon>Eukaryota</taxon>
        <taxon>Fungi</taxon>
        <taxon>Dikarya</taxon>
        <taxon>Basidiomycota</taxon>
        <taxon>Agaricomycotina</taxon>
        <taxon>Agaricomycetes</taxon>
        <taxon>Agaricomycetidae</taxon>
        <taxon>Agaricales</taxon>
        <taxon>Marasmiineae</taxon>
        <taxon>Mycenaceae</taxon>
        <taxon>Mycena</taxon>
    </lineage>
</organism>
<dbReference type="PANTHER" id="PTHR37816">
    <property type="entry name" value="YALI0E33011P"/>
    <property type="match status" value="1"/>
</dbReference>
<comment type="caution">
    <text evidence="1">The sequence shown here is derived from an EMBL/GenBank/DDBJ whole genome shotgun (WGS) entry which is preliminary data.</text>
</comment>
<dbReference type="Proteomes" id="UP001219525">
    <property type="component" value="Unassembled WGS sequence"/>
</dbReference>
<name>A0AAD6UPT6_9AGAR</name>
<evidence type="ECO:0008006" key="3">
    <source>
        <dbReference type="Google" id="ProtNLM"/>
    </source>
</evidence>
<evidence type="ECO:0000313" key="1">
    <source>
        <dbReference type="EMBL" id="KAJ7191936.1"/>
    </source>
</evidence>
<gene>
    <name evidence="1" type="ORF">GGX14DRAFT_380568</name>
</gene>
<dbReference type="InterPro" id="IPR052922">
    <property type="entry name" value="Cytidylate_Kinase-2"/>
</dbReference>
<evidence type="ECO:0000313" key="2">
    <source>
        <dbReference type="Proteomes" id="UP001219525"/>
    </source>
</evidence>
<keyword evidence="2" id="KW-1185">Reference proteome</keyword>
<dbReference type="Gene3D" id="3.40.50.300">
    <property type="entry name" value="P-loop containing nucleotide triphosphate hydrolases"/>
    <property type="match status" value="1"/>
</dbReference>